<feature type="region of interest" description="Disordered" evidence="1">
    <location>
        <begin position="258"/>
        <end position="359"/>
    </location>
</feature>
<feature type="region of interest" description="Disordered" evidence="1">
    <location>
        <begin position="376"/>
        <end position="448"/>
    </location>
</feature>
<keyword evidence="3" id="KW-1185">Reference proteome</keyword>
<dbReference type="STRING" id="1262450.S3BWU4"/>
<feature type="compositionally biased region" description="Basic and acidic residues" evidence="1">
    <location>
        <begin position="314"/>
        <end position="359"/>
    </location>
</feature>
<feature type="compositionally biased region" description="Basic and acidic residues" evidence="1">
    <location>
        <begin position="297"/>
        <end position="306"/>
    </location>
</feature>
<feature type="compositionally biased region" description="Basic and acidic residues" evidence="1">
    <location>
        <begin position="78"/>
        <end position="94"/>
    </location>
</feature>
<dbReference type="PANTHER" id="PTHR47357:SF1">
    <property type="entry name" value="SPINDLE POLE BODY COMPONENT 110"/>
    <property type="match status" value="1"/>
</dbReference>
<feature type="compositionally biased region" description="Basic and acidic residues" evidence="1">
    <location>
        <begin position="29"/>
        <end position="45"/>
    </location>
</feature>
<feature type="compositionally biased region" description="Low complexity" evidence="1">
    <location>
        <begin position="224"/>
        <end position="233"/>
    </location>
</feature>
<feature type="compositionally biased region" description="Polar residues" evidence="1">
    <location>
        <begin position="115"/>
        <end position="124"/>
    </location>
</feature>
<feature type="compositionally biased region" description="Basic and acidic residues" evidence="1">
    <location>
        <begin position="54"/>
        <end position="68"/>
    </location>
</feature>
<dbReference type="GO" id="GO:0005200">
    <property type="term" value="F:structural constituent of cytoskeleton"/>
    <property type="evidence" value="ECO:0007669"/>
    <property type="project" value="TreeGrafter"/>
</dbReference>
<dbReference type="EMBL" id="KE148155">
    <property type="protein sequence ID" value="EPE05689.1"/>
    <property type="molecule type" value="Genomic_DNA"/>
</dbReference>
<proteinExistence type="predicted"/>
<evidence type="ECO:0000256" key="1">
    <source>
        <dbReference type="SAM" id="MobiDB-lite"/>
    </source>
</evidence>
<evidence type="ECO:0000313" key="2">
    <source>
        <dbReference type="EMBL" id="EPE05689.1"/>
    </source>
</evidence>
<feature type="compositionally biased region" description="Basic and acidic residues" evidence="1">
    <location>
        <begin position="376"/>
        <end position="422"/>
    </location>
</feature>
<feature type="region of interest" description="Disordered" evidence="1">
    <location>
        <begin position="517"/>
        <end position="537"/>
    </location>
</feature>
<dbReference type="OrthoDB" id="5413982at2759"/>
<dbReference type="PANTHER" id="PTHR47357">
    <property type="entry name" value="COP1-INTERACTIVE PROTEIN 1"/>
    <property type="match status" value="1"/>
</dbReference>
<evidence type="ECO:0008006" key="4">
    <source>
        <dbReference type="Google" id="ProtNLM"/>
    </source>
</evidence>
<dbReference type="Proteomes" id="UP000016923">
    <property type="component" value="Unassembled WGS sequence"/>
</dbReference>
<dbReference type="HOGENOM" id="CLU_016578_0_0_1"/>
<gene>
    <name evidence="2" type="ORF">F503_08220</name>
</gene>
<dbReference type="AlphaFoldDB" id="S3BWU4"/>
<organism evidence="2 3">
    <name type="scientific">Ophiostoma piceae (strain UAMH 11346)</name>
    <name type="common">Sap stain fungus</name>
    <dbReference type="NCBI Taxonomy" id="1262450"/>
    <lineage>
        <taxon>Eukaryota</taxon>
        <taxon>Fungi</taxon>
        <taxon>Dikarya</taxon>
        <taxon>Ascomycota</taxon>
        <taxon>Pezizomycotina</taxon>
        <taxon>Sordariomycetes</taxon>
        <taxon>Sordariomycetidae</taxon>
        <taxon>Ophiostomatales</taxon>
        <taxon>Ophiostomataceae</taxon>
        <taxon>Ophiostoma</taxon>
    </lineage>
</organism>
<dbReference type="Gene3D" id="1.20.5.340">
    <property type="match status" value="1"/>
</dbReference>
<name>S3BWU4_OPHP1</name>
<dbReference type="SUPFAM" id="SSF57997">
    <property type="entry name" value="Tropomyosin"/>
    <property type="match status" value="1"/>
</dbReference>
<reference evidence="2 3" key="1">
    <citation type="journal article" date="2013" name="BMC Genomics">
        <title>The genome and transcriptome of the pine saprophyte Ophiostoma piceae, and a comparison with the bark beetle-associated pine pathogen Grosmannia clavigera.</title>
        <authorList>
            <person name="Haridas S."/>
            <person name="Wang Y."/>
            <person name="Lim L."/>
            <person name="Massoumi Alamouti S."/>
            <person name="Jackman S."/>
            <person name="Docking R."/>
            <person name="Robertson G."/>
            <person name="Birol I."/>
            <person name="Bohlmann J."/>
            <person name="Breuil C."/>
        </authorList>
    </citation>
    <scope>NUCLEOTIDE SEQUENCE [LARGE SCALE GENOMIC DNA]</scope>
    <source>
        <strain evidence="2 3">UAMH 11346</strain>
    </source>
</reference>
<dbReference type="OMA" id="HEVYRKQ"/>
<sequence length="600" mass="66065">MADDAAAKAEKLAAAKKRVEALKKKKTGGKKDKKEKASTEAKPAEDEADEQPASDDKKDADEKPKEDEVAAPEADETDDKKSKDDEDLVEKSKDEDTEDTVASPTTSPKLAVATPSLSEQSRLRSASFRHGGPLSPTGTGDGETAADIYRKQSARIEELERQNKRLTKDASDSEKRWRNAEDALADARDGGESSELSKLNSEIAALKRQNTQLQARTTSRHGASPSMSLSSPPTTEFETQLKAKTQTIETMELEMSRLRSQVERLSVGAGGDDDEGGKDGEGAPRPKHGRQEQVAALEEKLERAEKAAGSAQRELADLKRNLDRTSEKAVREGSARTSAETKLKTLEKENEDLQRERDELTKKVDGLEKKVTTLTTLHKEHDARSQALRRDKEKADRDLAEARTRVERIEAENLKLRKRDANDSGGTDDEHLDELLAGSPEQSELVQKLEQRVRELEAENTDLRSGIWHERRKELQVGPEDSRSGRHFSDVDLSSAATKRGAAGGSIGGFFSALAGGSASGDHHAAHGRGPSVDTDGFLDDDDVDFDEDAFRRAHEEEARLRIERVKETKRALKNWEGWRLDLVESRQGGAEGIGPIFEI</sequence>
<feature type="compositionally biased region" description="Basic and acidic residues" evidence="1">
    <location>
        <begin position="148"/>
        <end position="191"/>
    </location>
</feature>
<feature type="compositionally biased region" description="Polar residues" evidence="1">
    <location>
        <begin position="208"/>
        <end position="221"/>
    </location>
</feature>
<accession>S3BWU4</accession>
<dbReference type="VEuPathDB" id="FungiDB:F503_08220"/>
<dbReference type="GO" id="GO:0005856">
    <property type="term" value="C:cytoskeleton"/>
    <property type="evidence" value="ECO:0007669"/>
    <property type="project" value="TreeGrafter"/>
</dbReference>
<protein>
    <recommendedName>
        <fullName evidence="4">M protein repeat protein</fullName>
    </recommendedName>
</protein>
<feature type="region of interest" description="Disordered" evidence="1">
    <location>
        <begin position="21"/>
        <end position="240"/>
    </location>
</feature>
<dbReference type="eggNOG" id="ENOG502S2WH">
    <property type="taxonomic scope" value="Eukaryota"/>
</dbReference>
<evidence type="ECO:0000313" key="3">
    <source>
        <dbReference type="Proteomes" id="UP000016923"/>
    </source>
</evidence>